<evidence type="ECO:0000256" key="8">
    <source>
        <dbReference type="SAM" id="Phobius"/>
    </source>
</evidence>
<dbReference type="CDD" id="cd06550">
    <property type="entry name" value="TM_ABC_iron-siderophores_like"/>
    <property type="match status" value="1"/>
</dbReference>
<dbReference type="PANTHER" id="PTHR30472">
    <property type="entry name" value="FERRIC ENTEROBACTIN TRANSPORT SYSTEM PERMEASE PROTEIN"/>
    <property type="match status" value="1"/>
</dbReference>
<dbReference type="SUPFAM" id="SSF81345">
    <property type="entry name" value="ABC transporter involved in vitamin B12 uptake, BtuC"/>
    <property type="match status" value="1"/>
</dbReference>
<keyword evidence="4" id="KW-1003">Cell membrane</keyword>
<dbReference type="InterPro" id="IPR037294">
    <property type="entry name" value="ABC_BtuC-like"/>
</dbReference>
<dbReference type="PANTHER" id="PTHR30472:SF25">
    <property type="entry name" value="ABC TRANSPORTER PERMEASE PROTEIN MJ0876-RELATED"/>
    <property type="match status" value="1"/>
</dbReference>
<protein>
    <submittedName>
        <fullName evidence="9">Iron ABC transporter permease</fullName>
    </submittedName>
</protein>
<name>A0A7V3ZH42_DICTH</name>
<evidence type="ECO:0000256" key="5">
    <source>
        <dbReference type="ARBA" id="ARBA00022692"/>
    </source>
</evidence>
<evidence type="ECO:0000256" key="7">
    <source>
        <dbReference type="ARBA" id="ARBA00023136"/>
    </source>
</evidence>
<comment type="caution">
    <text evidence="9">The sequence shown here is derived from an EMBL/GenBank/DDBJ whole genome shotgun (WGS) entry which is preliminary data.</text>
</comment>
<feature type="transmembrane region" description="Helical" evidence="8">
    <location>
        <begin position="199"/>
        <end position="219"/>
    </location>
</feature>
<dbReference type="EMBL" id="DTDV01000001">
    <property type="protein sequence ID" value="HGK22887.1"/>
    <property type="molecule type" value="Genomic_DNA"/>
</dbReference>
<gene>
    <name evidence="9" type="ORF">ENU78_00300</name>
</gene>
<feature type="transmembrane region" description="Helical" evidence="8">
    <location>
        <begin position="101"/>
        <end position="120"/>
    </location>
</feature>
<dbReference type="Pfam" id="PF01032">
    <property type="entry name" value="FecCD"/>
    <property type="match status" value="1"/>
</dbReference>
<feature type="transmembrane region" description="Helical" evidence="8">
    <location>
        <begin position="126"/>
        <end position="146"/>
    </location>
</feature>
<dbReference type="GO" id="GO:0022857">
    <property type="term" value="F:transmembrane transporter activity"/>
    <property type="evidence" value="ECO:0007669"/>
    <property type="project" value="InterPro"/>
</dbReference>
<feature type="transmembrane region" description="Helical" evidence="8">
    <location>
        <begin position="18"/>
        <end position="38"/>
    </location>
</feature>
<evidence type="ECO:0000256" key="1">
    <source>
        <dbReference type="ARBA" id="ARBA00004651"/>
    </source>
</evidence>
<comment type="subcellular location">
    <subcellularLocation>
        <location evidence="1">Cell membrane</location>
        <topology evidence="1">Multi-pass membrane protein</topology>
    </subcellularLocation>
</comment>
<accession>A0A7V3ZH42</accession>
<evidence type="ECO:0000256" key="6">
    <source>
        <dbReference type="ARBA" id="ARBA00022989"/>
    </source>
</evidence>
<feature type="transmembrane region" description="Helical" evidence="8">
    <location>
        <begin position="314"/>
        <end position="334"/>
    </location>
</feature>
<dbReference type="InterPro" id="IPR000522">
    <property type="entry name" value="ABC_transptr_permease_BtuC"/>
</dbReference>
<feature type="transmembrane region" description="Helical" evidence="8">
    <location>
        <begin position="246"/>
        <end position="273"/>
    </location>
</feature>
<proteinExistence type="inferred from homology"/>
<keyword evidence="6 8" id="KW-1133">Transmembrane helix</keyword>
<keyword evidence="7 8" id="KW-0472">Membrane</keyword>
<organism evidence="9">
    <name type="scientific">Dictyoglomus thermophilum</name>
    <dbReference type="NCBI Taxonomy" id="14"/>
    <lineage>
        <taxon>Bacteria</taxon>
        <taxon>Pseudomonadati</taxon>
        <taxon>Dictyoglomota</taxon>
        <taxon>Dictyoglomia</taxon>
        <taxon>Dictyoglomales</taxon>
        <taxon>Dictyoglomaceae</taxon>
        <taxon>Dictyoglomus</taxon>
    </lineage>
</organism>
<evidence type="ECO:0000256" key="3">
    <source>
        <dbReference type="ARBA" id="ARBA00022448"/>
    </source>
</evidence>
<dbReference type="AlphaFoldDB" id="A0A7V3ZH42"/>
<keyword evidence="3" id="KW-0813">Transport</keyword>
<dbReference type="Gene3D" id="1.10.3470.10">
    <property type="entry name" value="ABC transporter involved in vitamin B12 uptake, BtuC"/>
    <property type="match status" value="1"/>
</dbReference>
<dbReference type="GO" id="GO:0033214">
    <property type="term" value="P:siderophore-iron import into cell"/>
    <property type="evidence" value="ECO:0007669"/>
    <property type="project" value="TreeGrafter"/>
</dbReference>
<sequence length="340" mass="37066">MEQGITIKKYKEYTAKKFLFIFLLIFLIIVFSIVALNIGSSGVNLLDFVKLLIGKGDDRLSLIVWQIRIPRVIGAILAGVGLGVAGCISQSVLRNPMASPFTLGISQGAALGVTLSVVLFRQTLPYLTSLFAFLGAMMTTLLIILISSRFKVTPEAMILTGVSLSSLFSALTTIIQYFADELKIATVVFWTFGDIGRVSLREIRIIFVVVVLGIFYFLLKRWDYNALESGSETAKSLGVNVERERIVSMLVTSLISAVITAGVGVIGFVGLISPHIVRRFVGNDYRFLISASALFGGLLLLLADTLARTIISPIVLPVGAITSLLGAPFFLYLLSVRFRR</sequence>
<evidence type="ECO:0000256" key="2">
    <source>
        <dbReference type="ARBA" id="ARBA00007935"/>
    </source>
</evidence>
<feature type="transmembrane region" description="Helical" evidence="8">
    <location>
        <begin position="285"/>
        <end position="302"/>
    </location>
</feature>
<dbReference type="GO" id="GO:0005886">
    <property type="term" value="C:plasma membrane"/>
    <property type="evidence" value="ECO:0007669"/>
    <property type="project" value="UniProtKB-SubCell"/>
</dbReference>
<dbReference type="FunFam" id="1.10.3470.10:FF:000001">
    <property type="entry name" value="Vitamin B12 ABC transporter permease BtuC"/>
    <property type="match status" value="1"/>
</dbReference>
<feature type="transmembrane region" description="Helical" evidence="8">
    <location>
        <begin position="158"/>
        <end position="179"/>
    </location>
</feature>
<comment type="similarity">
    <text evidence="2">Belongs to the binding-protein-dependent transport system permease family. FecCD subfamily.</text>
</comment>
<evidence type="ECO:0000256" key="4">
    <source>
        <dbReference type="ARBA" id="ARBA00022475"/>
    </source>
</evidence>
<evidence type="ECO:0000313" key="9">
    <source>
        <dbReference type="EMBL" id="HGK22887.1"/>
    </source>
</evidence>
<keyword evidence="5 8" id="KW-0812">Transmembrane</keyword>
<reference evidence="9" key="1">
    <citation type="journal article" date="2020" name="mSystems">
        <title>Genome- and Community-Level Interaction Insights into Carbon Utilization and Element Cycling Functions of Hydrothermarchaeota in Hydrothermal Sediment.</title>
        <authorList>
            <person name="Zhou Z."/>
            <person name="Liu Y."/>
            <person name="Xu W."/>
            <person name="Pan J."/>
            <person name="Luo Z.H."/>
            <person name="Li M."/>
        </authorList>
    </citation>
    <scope>NUCLEOTIDE SEQUENCE [LARGE SCALE GENOMIC DNA]</scope>
    <source>
        <strain evidence="9">SpSt-70</strain>
    </source>
</reference>